<evidence type="ECO:0000313" key="3">
    <source>
        <dbReference type="EMBL" id="MDR7148300.1"/>
    </source>
</evidence>
<protein>
    <submittedName>
        <fullName evidence="3">GT2 family glycosyltransferase</fullName>
    </submittedName>
</protein>
<dbReference type="CDD" id="cd04186">
    <property type="entry name" value="GT_2_like_c"/>
    <property type="match status" value="1"/>
</dbReference>
<feature type="domain" description="Glycosyltransferase 2-like" evidence="2">
    <location>
        <begin position="220"/>
        <end position="288"/>
    </location>
</feature>
<dbReference type="InterPro" id="IPR001173">
    <property type="entry name" value="Glyco_trans_2-like"/>
</dbReference>
<comment type="caution">
    <text evidence="3">The sequence shown here is derived from an EMBL/GenBank/DDBJ whole genome shotgun (WGS) entry which is preliminary data.</text>
</comment>
<accession>A0ABU1WGA0</accession>
<organism evidence="3 4">
    <name type="scientific">Hydrogenophaga palleronii</name>
    <dbReference type="NCBI Taxonomy" id="65655"/>
    <lineage>
        <taxon>Bacteria</taxon>
        <taxon>Pseudomonadati</taxon>
        <taxon>Pseudomonadota</taxon>
        <taxon>Betaproteobacteria</taxon>
        <taxon>Burkholderiales</taxon>
        <taxon>Comamonadaceae</taxon>
        <taxon>Hydrogenophaga</taxon>
    </lineage>
</organism>
<dbReference type="RefSeq" id="WP_310310671.1">
    <property type="nucleotide sequence ID" value="NZ_JAVDWU010000001.1"/>
</dbReference>
<dbReference type="InterPro" id="IPR029044">
    <property type="entry name" value="Nucleotide-diphossugar_trans"/>
</dbReference>
<dbReference type="Proteomes" id="UP001265700">
    <property type="component" value="Unassembled WGS sequence"/>
</dbReference>
<proteinExistence type="predicted"/>
<evidence type="ECO:0000256" key="1">
    <source>
        <dbReference type="SAM" id="Coils"/>
    </source>
</evidence>
<reference evidence="3 4" key="1">
    <citation type="submission" date="2023-07" db="EMBL/GenBank/DDBJ databases">
        <title>Sorghum-associated microbial communities from plants grown in Nebraska, USA.</title>
        <authorList>
            <person name="Schachtman D."/>
        </authorList>
    </citation>
    <scope>NUCLEOTIDE SEQUENCE [LARGE SCALE GENOMIC DNA]</scope>
    <source>
        <strain evidence="3 4">4249</strain>
    </source>
</reference>
<gene>
    <name evidence="3" type="ORF">J2W49_000228</name>
</gene>
<keyword evidence="1" id="KW-0175">Coiled coil</keyword>
<dbReference type="Pfam" id="PF00535">
    <property type="entry name" value="Glycos_transf_2"/>
    <property type="match status" value="2"/>
</dbReference>
<feature type="domain" description="Glycosyltransferase 2-like" evidence="2">
    <location>
        <begin position="453"/>
        <end position="629"/>
    </location>
</feature>
<name>A0ABU1WGA0_9BURK</name>
<dbReference type="Gene3D" id="3.90.550.10">
    <property type="entry name" value="Spore Coat Polysaccharide Biosynthesis Protein SpsA, Chain A"/>
    <property type="match status" value="2"/>
</dbReference>
<dbReference type="PANTHER" id="PTHR43179">
    <property type="entry name" value="RHAMNOSYLTRANSFERASE WBBL"/>
    <property type="match status" value="1"/>
</dbReference>
<keyword evidence="4" id="KW-1185">Reference proteome</keyword>
<sequence length="727" mass="81274">MSHHDDASRALMQALSLLEIKLAKLEQLTFEQEKLLQNRATLINTLRNEIEILRDQNLAALHEVDRRGQRLREMRRGYEGSTSWRVTRPLRWLSQRLRGNMVAEVSPLEEVGDVLPVSAAPSSSVLVRDTEETASLAVADRHDYVEWVRRFDTLSTERRAALQEAAAQFVADPTLISLVSVFSVPRFSESALASMLAVRETLTAQHHANWEWLIVCGVEPLERLKDWAATDPRIRLIEAGADEASPWEALNTGLQQAKGEWLAWIDDRVLLREHALLAALEHLRAHPSARLLYADDDHMDAEGTRNAPAFRCAANLDLLNASDYLGQFVLCKREDLIEVGGWDNSLRAAHRHDLWLRLTERWKEPAQAILHLPCVLSHRRECPEGAEERADDFLPCCPEVGDPASRVRDAVPAVVQAHLARQGLNGVALPHPTLPGACRVRFTLPEAPPRVGIVIPTRDNVGVLSVCLESLLQQSSYPDIRVVVVDNGSVKPETLAYLHGIDDPRVQVLKDDAPFNFSRLINRGAATVEGEVLCLLNNDMQITQPDWLEEMVGWALQNGVAAVGARLWYGEGTLQHGGIVLGIQGVAGHAHKYLPKGAPGYLNRALLHQTMSAVTGACMVVRRTVFDQLGGFDEALGVAYNDVDFCLRARKAGYRNIWTPHAEMIHHESISRGFEDSPEKQARFQREAALMRERWGAWLANDPAYNPNLTLEHEDFGLSWPPRVPTF</sequence>
<dbReference type="PANTHER" id="PTHR43179:SF7">
    <property type="entry name" value="RHAMNOSYLTRANSFERASE WBBL"/>
    <property type="match status" value="1"/>
</dbReference>
<dbReference type="SUPFAM" id="SSF53448">
    <property type="entry name" value="Nucleotide-diphospho-sugar transferases"/>
    <property type="match status" value="2"/>
</dbReference>
<feature type="coiled-coil region" evidence="1">
    <location>
        <begin position="8"/>
        <end position="63"/>
    </location>
</feature>
<dbReference type="EMBL" id="JAVDWU010000001">
    <property type="protein sequence ID" value="MDR7148300.1"/>
    <property type="molecule type" value="Genomic_DNA"/>
</dbReference>
<evidence type="ECO:0000313" key="4">
    <source>
        <dbReference type="Proteomes" id="UP001265700"/>
    </source>
</evidence>
<evidence type="ECO:0000259" key="2">
    <source>
        <dbReference type="Pfam" id="PF00535"/>
    </source>
</evidence>